<evidence type="ECO:0000313" key="2">
    <source>
        <dbReference type="EMBL" id="ESR41859.1"/>
    </source>
</evidence>
<dbReference type="EMBL" id="KI536861">
    <property type="protein sequence ID" value="ESR41859.1"/>
    <property type="molecule type" value="Genomic_DNA"/>
</dbReference>
<reference evidence="2 3" key="1">
    <citation type="submission" date="2013-10" db="EMBL/GenBank/DDBJ databases">
        <authorList>
            <consortium name="International Citrus Genome Consortium"/>
            <person name="Jenkins J."/>
            <person name="Schmutz J."/>
            <person name="Prochnik S."/>
            <person name="Rokhsar D."/>
            <person name="Gmitter F."/>
            <person name="Ollitrault P."/>
            <person name="Machado M."/>
            <person name="Talon M."/>
            <person name="Wincker P."/>
            <person name="Jaillon O."/>
            <person name="Morgante M."/>
        </authorList>
    </citation>
    <scope>NUCLEOTIDE SEQUENCE</scope>
    <source>
        <strain evidence="3">cv. Clemenules</strain>
    </source>
</reference>
<dbReference type="InterPro" id="IPR024752">
    <property type="entry name" value="Myb/SANT-like_dom"/>
</dbReference>
<dbReference type="PANTHER" id="PTHR47584:SF14">
    <property type="entry name" value="L10-INTERACTING MYB DOMAIN-CONTAINING PROTEIN-LIKE"/>
    <property type="match status" value="1"/>
</dbReference>
<dbReference type="InterPro" id="IPR045026">
    <property type="entry name" value="LIMYB"/>
</dbReference>
<dbReference type="Pfam" id="PF12776">
    <property type="entry name" value="Myb_DNA-bind_3"/>
    <property type="match status" value="1"/>
</dbReference>
<organism evidence="2 3">
    <name type="scientific">Citrus clementina</name>
    <name type="common">Clementine</name>
    <name type="synonym">Citrus deliciosa x Citrus sinensis</name>
    <dbReference type="NCBI Taxonomy" id="85681"/>
    <lineage>
        <taxon>Eukaryota</taxon>
        <taxon>Viridiplantae</taxon>
        <taxon>Streptophyta</taxon>
        <taxon>Embryophyta</taxon>
        <taxon>Tracheophyta</taxon>
        <taxon>Spermatophyta</taxon>
        <taxon>Magnoliopsida</taxon>
        <taxon>eudicotyledons</taxon>
        <taxon>Gunneridae</taxon>
        <taxon>Pentapetalae</taxon>
        <taxon>rosids</taxon>
        <taxon>malvids</taxon>
        <taxon>Sapindales</taxon>
        <taxon>Rutaceae</taxon>
        <taxon>Aurantioideae</taxon>
        <taxon>Citrus</taxon>
    </lineage>
</organism>
<protein>
    <recommendedName>
        <fullName evidence="1">Myb/SANT-like domain-containing protein</fullName>
    </recommendedName>
</protein>
<dbReference type="Proteomes" id="UP000030687">
    <property type="component" value="Unassembled WGS sequence"/>
</dbReference>
<feature type="domain" description="Myb/SANT-like" evidence="1">
    <location>
        <begin position="43"/>
        <end position="90"/>
    </location>
</feature>
<proteinExistence type="predicted"/>
<dbReference type="KEGG" id="cic:CICLE_v10013458mg"/>
<name>V4UQR0_CITCL</name>
<dbReference type="InParanoid" id="V4UQR0"/>
<gene>
    <name evidence="2" type="ORF">CICLE_v10013458mg</name>
</gene>
<sequence length="94" mass="10877">MASTNVNVDGKAECSPVNELVFICILYEHAKKGDLQTSTFSKKVCNNPKLKAKYNRLQKKHREFSKLINYTRFRWDNVSNIVPAVNEVWTSTLR</sequence>
<accession>V4UQR0</accession>
<dbReference type="Gramene" id="ESR41859">
    <property type="protein sequence ID" value="ESR41859"/>
    <property type="gene ID" value="CICLE_v10013458mg"/>
</dbReference>
<dbReference type="AlphaFoldDB" id="V4UQR0"/>
<keyword evidence="3" id="KW-1185">Reference proteome</keyword>
<evidence type="ECO:0000313" key="3">
    <source>
        <dbReference type="Proteomes" id="UP000030687"/>
    </source>
</evidence>
<dbReference type="PANTHER" id="PTHR47584">
    <property type="match status" value="1"/>
</dbReference>
<evidence type="ECO:0000259" key="1">
    <source>
        <dbReference type="Pfam" id="PF12776"/>
    </source>
</evidence>